<comment type="caution">
    <text evidence="2">The sequence shown here is derived from an EMBL/GenBank/DDBJ whole genome shotgun (WGS) entry which is preliminary data.</text>
</comment>
<name>A0A392SEV0_9FABA</name>
<organism evidence="2 3">
    <name type="scientific">Trifolium medium</name>
    <dbReference type="NCBI Taxonomy" id="97028"/>
    <lineage>
        <taxon>Eukaryota</taxon>
        <taxon>Viridiplantae</taxon>
        <taxon>Streptophyta</taxon>
        <taxon>Embryophyta</taxon>
        <taxon>Tracheophyta</taxon>
        <taxon>Spermatophyta</taxon>
        <taxon>Magnoliopsida</taxon>
        <taxon>eudicotyledons</taxon>
        <taxon>Gunneridae</taxon>
        <taxon>Pentapetalae</taxon>
        <taxon>rosids</taxon>
        <taxon>fabids</taxon>
        <taxon>Fabales</taxon>
        <taxon>Fabaceae</taxon>
        <taxon>Papilionoideae</taxon>
        <taxon>50 kb inversion clade</taxon>
        <taxon>NPAAA clade</taxon>
        <taxon>Hologalegina</taxon>
        <taxon>IRL clade</taxon>
        <taxon>Trifolieae</taxon>
        <taxon>Trifolium</taxon>
    </lineage>
</organism>
<keyword evidence="3" id="KW-1185">Reference proteome</keyword>
<feature type="compositionally biased region" description="Polar residues" evidence="1">
    <location>
        <begin position="1"/>
        <end position="11"/>
    </location>
</feature>
<dbReference type="EMBL" id="LXQA010357357">
    <property type="protein sequence ID" value="MCI46425.1"/>
    <property type="molecule type" value="Genomic_DNA"/>
</dbReference>
<reference evidence="2 3" key="1">
    <citation type="journal article" date="2018" name="Front. Plant Sci.">
        <title>Red Clover (Trifolium pratense) and Zigzag Clover (T. medium) - A Picture of Genomic Similarities and Differences.</title>
        <authorList>
            <person name="Dluhosova J."/>
            <person name="Istvanek J."/>
            <person name="Nedelnik J."/>
            <person name="Repkova J."/>
        </authorList>
    </citation>
    <scope>NUCLEOTIDE SEQUENCE [LARGE SCALE GENOMIC DNA]</scope>
    <source>
        <strain evidence="3">cv. 10/8</strain>
        <tissue evidence="2">Leaf</tissue>
    </source>
</reference>
<dbReference type="AlphaFoldDB" id="A0A392SEV0"/>
<proteinExistence type="predicted"/>
<dbReference type="Proteomes" id="UP000265520">
    <property type="component" value="Unassembled WGS sequence"/>
</dbReference>
<evidence type="ECO:0000313" key="2">
    <source>
        <dbReference type="EMBL" id="MCI46425.1"/>
    </source>
</evidence>
<sequence>MSQTQQQNSPLRNLEAHLQGALPPTPQPKLKPVFKDPSIPTIEDLSLPEGVNQTIPTTRVFDNIFSSLENISNPNIDYVIRTPDP</sequence>
<protein>
    <submittedName>
        <fullName evidence="2">Uncharacterized protein</fullName>
    </submittedName>
</protein>
<evidence type="ECO:0000256" key="1">
    <source>
        <dbReference type="SAM" id="MobiDB-lite"/>
    </source>
</evidence>
<feature type="region of interest" description="Disordered" evidence="1">
    <location>
        <begin position="1"/>
        <end position="44"/>
    </location>
</feature>
<accession>A0A392SEV0</accession>
<evidence type="ECO:0000313" key="3">
    <source>
        <dbReference type="Proteomes" id="UP000265520"/>
    </source>
</evidence>